<accession>A0ACB7XWI3</accession>
<organism evidence="1 2">
    <name type="scientific">Vaccinium darrowii</name>
    <dbReference type="NCBI Taxonomy" id="229202"/>
    <lineage>
        <taxon>Eukaryota</taxon>
        <taxon>Viridiplantae</taxon>
        <taxon>Streptophyta</taxon>
        <taxon>Embryophyta</taxon>
        <taxon>Tracheophyta</taxon>
        <taxon>Spermatophyta</taxon>
        <taxon>Magnoliopsida</taxon>
        <taxon>eudicotyledons</taxon>
        <taxon>Gunneridae</taxon>
        <taxon>Pentapetalae</taxon>
        <taxon>asterids</taxon>
        <taxon>Ericales</taxon>
        <taxon>Ericaceae</taxon>
        <taxon>Vaccinioideae</taxon>
        <taxon>Vaccinieae</taxon>
        <taxon>Vaccinium</taxon>
    </lineage>
</organism>
<proteinExistence type="predicted"/>
<dbReference type="Proteomes" id="UP000828048">
    <property type="component" value="Chromosome 5"/>
</dbReference>
<evidence type="ECO:0000313" key="1">
    <source>
        <dbReference type="EMBL" id="KAH7845546.1"/>
    </source>
</evidence>
<dbReference type="EMBL" id="CM037155">
    <property type="protein sequence ID" value="KAH7845546.1"/>
    <property type="molecule type" value="Genomic_DNA"/>
</dbReference>
<reference evidence="1 2" key="1">
    <citation type="journal article" date="2021" name="Hortic Res">
        <title>High-quality reference genome and annotation aids understanding of berry development for evergreen blueberry (Vaccinium darrowii).</title>
        <authorList>
            <person name="Yu J."/>
            <person name="Hulse-Kemp A.M."/>
            <person name="Babiker E."/>
            <person name="Staton M."/>
        </authorList>
    </citation>
    <scope>NUCLEOTIDE SEQUENCE [LARGE SCALE GENOMIC DNA]</scope>
    <source>
        <strain evidence="2">cv. NJ 8807/NJ 8810</strain>
        <tissue evidence="1">Young leaf</tissue>
    </source>
</reference>
<sequence length="562" mass="61892">MGEGSEGWNLVTRKRSSGRNFSQAGSNGFLEGRNIYTVFVDNLSEDMDAEWLGQIFSKYGHIWDVFIPKKKSKGFNSKFGFVRYGSMAEAKVAISELNGIFIREKKMFAKLASYSGSKGFVGNGMVRNSKVDQGGVKHLDIGKKVCRGDPYAGPIIRSGNGLSYADVVVGKPKATPKRINIQANPNEWLSRSVVAKLKSLGALESIKEAIHCEGVPEVDVRDMGGLWVVITLPSRDLMLSLFEGGELSWFNNWLDEIKQWSPDLTNTRRRNVWISCYANDSVDELDSKRDVAFGEMPVMGMNSSSPNMIPISCSRVEETLMAPNVQSVVSGTSMVEETIMVSNMNLSARRNSCVEAEAVSRTTSNSKVEFLSPTLGGLEGNKKKEIVVNLDRDIRDWAMCEDGIGPNQNKLANILGAGPSKFWKDGVTNSTNLIDPGISLIESERGLRKSNSLGRSRLKSWEEILGVKETNDSDTGGGRRRRRKTKQVVFRSAAAAVSLTLSSEGIRNRNRILLDEAQAVWTMGKIVGGKAESSENEIISKLVEIEEGRQDERKEARGGVQP</sequence>
<name>A0ACB7XWI3_9ERIC</name>
<gene>
    <name evidence="1" type="ORF">Vadar_003376</name>
</gene>
<comment type="caution">
    <text evidence="1">The sequence shown here is derived from an EMBL/GenBank/DDBJ whole genome shotgun (WGS) entry which is preliminary data.</text>
</comment>
<protein>
    <submittedName>
        <fullName evidence="1">Uncharacterized protein</fullName>
    </submittedName>
</protein>
<keyword evidence="2" id="KW-1185">Reference proteome</keyword>
<evidence type="ECO:0000313" key="2">
    <source>
        <dbReference type="Proteomes" id="UP000828048"/>
    </source>
</evidence>